<dbReference type="AlphaFoldDB" id="A0AAN8X8W2"/>
<feature type="compositionally biased region" description="Basic and acidic residues" evidence="15">
    <location>
        <begin position="156"/>
        <end position="180"/>
    </location>
</feature>
<dbReference type="PROSITE" id="PS50020">
    <property type="entry name" value="WW_DOMAIN_2"/>
    <property type="match status" value="1"/>
</dbReference>
<feature type="compositionally biased region" description="Acidic residues" evidence="15">
    <location>
        <begin position="181"/>
        <end position="204"/>
    </location>
</feature>
<keyword evidence="9" id="KW-0805">Transcription regulation</keyword>
<keyword evidence="4" id="KW-0597">Phosphoprotein</keyword>
<evidence type="ECO:0000256" key="4">
    <source>
        <dbReference type="ARBA" id="ARBA00022553"/>
    </source>
</evidence>
<dbReference type="CDD" id="cd00201">
    <property type="entry name" value="WW"/>
    <property type="match status" value="1"/>
</dbReference>
<dbReference type="EMBL" id="JAXCGZ010011367">
    <property type="protein sequence ID" value="KAK7075089.1"/>
    <property type="molecule type" value="Genomic_DNA"/>
</dbReference>
<keyword evidence="7" id="KW-0677">Repeat</keyword>
<keyword evidence="12" id="KW-0539">Nucleus</keyword>
<evidence type="ECO:0000256" key="13">
    <source>
        <dbReference type="ARBA" id="ARBA00042167"/>
    </source>
</evidence>
<dbReference type="Proteomes" id="UP001381693">
    <property type="component" value="Unassembled WGS sequence"/>
</dbReference>
<name>A0AAN8X8W2_HALRR</name>
<dbReference type="InterPro" id="IPR036020">
    <property type="entry name" value="WW_dom_sf"/>
</dbReference>
<dbReference type="PANTHER" id="PTHR21737:SF3">
    <property type="entry name" value="POLYGLUTAMINE-BINDING PROTEIN 1"/>
    <property type="match status" value="1"/>
</dbReference>
<reference evidence="17 18" key="1">
    <citation type="submission" date="2023-11" db="EMBL/GenBank/DDBJ databases">
        <title>Halocaridina rubra genome assembly.</title>
        <authorList>
            <person name="Smith C."/>
        </authorList>
    </citation>
    <scope>NUCLEOTIDE SEQUENCE [LARGE SCALE GENOMIC DNA]</scope>
    <source>
        <strain evidence="17">EP-1</strain>
        <tissue evidence="17">Whole</tissue>
    </source>
</reference>
<feature type="compositionally biased region" description="Basic and acidic residues" evidence="15">
    <location>
        <begin position="205"/>
        <end position="232"/>
    </location>
</feature>
<dbReference type="InterPro" id="IPR001202">
    <property type="entry name" value="WW_dom"/>
</dbReference>
<dbReference type="GO" id="GO:0045087">
    <property type="term" value="P:innate immune response"/>
    <property type="evidence" value="ECO:0007669"/>
    <property type="project" value="UniProtKB-KW"/>
</dbReference>
<sequence>MPLPPALAAKLAKRGIINVPKEPVISEPETAAPAEEEIIAEDYDEAPPQTNLSFSVAEPHTIDPYMGYTGCPNKWNVYHECAALCREQWKDCPPINQVYDAKRIKMLIKYPLPVHWKEVMDQGIGRYYYWNTETDLVSWLPPGHPRCQVSRSAATLRKEMASETKKNQHSDDEDNDIAKVDEEEDEDMDDHDSEKSEDSEEELSRDEKRERKLERRDRSRDGGRERDRDKDRKGRRRSQKDDLDPMDPASYGDCGRGTWSSGLPKRNEARTGADVTASGPLFQMRPYPSPGAVLRANASVNSGPIGPKKS</sequence>
<evidence type="ECO:0000256" key="11">
    <source>
        <dbReference type="ARBA" id="ARBA00023187"/>
    </source>
</evidence>
<evidence type="ECO:0000256" key="2">
    <source>
        <dbReference type="ARBA" id="ARBA00004463"/>
    </source>
</evidence>
<evidence type="ECO:0000256" key="8">
    <source>
        <dbReference type="ARBA" id="ARBA00022859"/>
    </source>
</evidence>
<evidence type="ECO:0000313" key="18">
    <source>
        <dbReference type="Proteomes" id="UP001381693"/>
    </source>
</evidence>
<evidence type="ECO:0000256" key="12">
    <source>
        <dbReference type="ARBA" id="ARBA00023242"/>
    </source>
</evidence>
<organism evidence="17 18">
    <name type="scientific">Halocaridina rubra</name>
    <name type="common">Hawaiian red shrimp</name>
    <dbReference type="NCBI Taxonomy" id="373956"/>
    <lineage>
        <taxon>Eukaryota</taxon>
        <taxon>Metazoa</taxon>
        <taxon>Ecdysozoa</taxon>
        <taxon>Arthropoda</taxon>
        <taxon>Crustacea</taxon>
        <taxon>Multicrustacea</taxon>
        <taxon>Malacostraca</taxon>
        <taxon>Eumalacostraca</taxon>
        <taxon>Eucarida</taxon>
        <taxon>Decapoda</taxon>
        <taxon>Pleocyemata</taxon>
        <taxon>Caridea</taxon>
        <taxon>Atyoidea</taxon>
        <taxon>Atyidae</taxon>
        <taxon>Halocaridina</taxon>
    </lineage>
</organism>
<dbReference type="GO" id="GO:0043021">
    <property type="term" value="F:ribonucleoprotein complex binding"/>
    <property type="evidence" value="ECO:0007669"/>
    <property type="project" value="TreeGrafter"/>
</dbReference>
<comment type="subunit">
    <text evidence="14">Interacts with POU3F2/Brn-2, ATXN1, TXNL4A, HTT and AR. Interaction with ATXN1 correlates positively with the length of the polyglutamine tract. Interacts with RNA polymerase II large subunit in a phosphorylation-dependent manner. Forms a ternary complex with ATXN1 mutant and phosphorylated RNA polymerase II. Interacts (via C-terminus) with TXNL4A and CD2BP2. Interacts (via WW domain) with ATN1 and SF3B1, and may interact with additional splice factors. Interacts (via WW domain) with WBP11; Leading to reduce interaction between PQBP1 and TXNL4A. Interacts with CAPRIN1. Interacts with DDX1. Interacts with SFPQ. Interacts with KHSRP.</text>
</comment>
<evidence type="ECO:0000259" key="16">
    <source>
        <dbReference type="PROSITE" id="PS50020"/>
    </source>
</evidence>
<dbReference type="Pfam" id="PF00397">
    <property type="entry name" value="WW"/>
    <property type="match status" value="1"/>
</dbReference>
<feature type="region of interest" description="Disordered" evidence="15">
    <location>
        <begin position="150"/>
        <end position="310"/>
    </location>
</feature>
<dbReference type="Gene3D" id="2.20.70.10">
    <property type="match status" value="1"/>
</dbReference>
<evidence type="ECO:0000256" key="6">
    <source>
        <dbReference type="ARBA" id="ARBA00022664"/>
    </source>
</evidence>
<protein>
    <recommendedName>
        <fullName evidence="3">Polyglutamine-binding protein 1</fullName>
    </recommendedName>
    <alternativeName>
        <fullName evidence="13">Polyglutamine tract-binding protein 1</fullName>
    </alternativeName>
</protein>
<evidence type="ECO:0000256" key="14">
    <source>
        <dbReference type="ARBA" id="ARBA00046362"/>
    </source>
</evidence>
<dbReference type="SUPFAM" id="SSF51045">
    <property type="entry name" value="WW domain"/>
    <property type="match status" value="1"/>
</dbReference>
<evidence type="ECO:0000313" key="17">
    <source>
        <dbReference type="EMBL" id="KAK7075089.1"/>
    </source>
</evidence>
<keyword evidence="5" id="KW-0399">Innate immunity</keyword>
<feature type="domain" description="WW" evidence="16">
    <location>
        <begin position="110"/>
        <end position="144"/>
    </location>
</feature>
<evidence type="ECO:0000256" key="5">
    <source>
        <dbReference type="ARBA" id="ARBA00022588"/>
    </source>
</evidence>
<gene>
    <name evidence="17" type="primary">PQBP1</name>
    <name evidence="17" type="ORF">SK128_007065</name>
</gene>
<keyword evidence="11" id="KW-0508">mRNA splicing</keyword>
<evidence type="ECO:0000256" key="15">
    <source>
        <dbReference type="SAM" id="MobiDB-lite"/>
    </source>
</evidence>
<dbReference type="GO" id="GO:0000380">
    <property type="term" value="P:alternative mRNA splicing, via spliceosome"/>
    <property type="evidence" value="ECO:0007669"/>
    <property type="project" value="TreeGrafter"/>
</dbReference>
<dbReference type="GO" id="GO:0016607">
    <property type="term" value="C:nuclear speck"/>
    <property type="evidence" value="ECO:0007669"/>
    <property type="project" value="UniProtKB-SubCell"/>
</dbReference>
<comment type="caution">
    <text evidence="17">The sequence shown here is derived from an EMBL/GenBank/DDBJ whole genome shotgun (WGS) entry which is preliminary data.</text>
</comment>
<evidence type="ECO:0000256" key="10">
    <source>
        <dbReference type="ARBA" id="ARBA00023163"/>
    </source>
</evidence>
<keyword evidence="18" id="KW-1185">Reference proteome</keyword>
<comment type="subcellular location">
    <subcellularLocation>
        <location evidence="2">Cytoplasmic granule</location>
    </subcellularLocation>
    <subcellularLocation>
        <location evidence="1">Nucleus speckle</location>
    </subcellularLocation>
</comment>
<evidence type="ECO:0000256" key="7">
    <source>
        <dbReference type="ARBA" id="ARBA00022737"/>
    </source>
</evidence>
<dbReference type="Gene3D" id="3.40.30.10">
    <property type="entry name" value="Glutaredoxin"/>
    <property type="match status" value="1"/>
</dbReference>
<evidence type="ECO:0000256" key="3">
    <source>
        <dbReference type="ARBA" id="ARBA00021117"/>
    </source>
</evidence>
<accession>A0AAN8X8W2</accession>
<dbReference type="GO" id="GO:0005737">
    <property type="term" value="C:cytoplasm"/>
    <property type="evidence" value="ECO:0007669"/>
    <property type="project" value="TreeGrafter"/>
</dbReference>
<proteinExistence type="predicted"/>
<keyword evidence="8" id="KW-0391">Immunity</keyword>
<evidence type="ECO:0000256" key="1">
    <source>
        <dbReference type="ARBA" id="ARBA00004324"/>
    </source>
</evidence>
<keyword evidence="6" id="KW-0507">mRNA processing</keyword>
<keyword evidence="10" id="KW-0804">Transcription</keyword>
<dbReference type="PANTHER" id="PTHR21737">
    <property type="entry name" value="POLYGLUTAMINE BINDING PROTEIN 1/MARVEL MEMBRANE-ASSOCIATING DOMAIN CONTAINING 3"/>
    <property type="match status" value="1"/>
</dbReference>
<evidence type="ECO:0000256" key="9">
    <source>
        <dbReference type="ARBA" id="ARBA00023015"/>
    </source>
</evidence>
<dbReference type="SMART" id="SM00456">
    <property type="entry name" value="WW"/>
    <property type="match status" value="1"/>
</dbReference>